<proteinExistence type="predicted"/>
<evidence type="ECO:0000313" key="3">
    <source>
        <dbReference type="EMBL" id="CAK7932840.1"/>
    </source>
</evidence>
<accession>A0AAV1UIH7</accession>
<dbReference type="AlphaFoldDB" id="A0AAV1UIH7"/>
<comment type="caution">
    <text evidence="2">The sequence shown here is derived from an EMBL/GenBank/DDBJ whole genome shotgun (WGS) entry which is preliminary data.</text>
</comment>
<name>A0AAV1UIH7_9STRA</name>
<dbReference type="EMBL" id="CAKLBY020000192">
    <property type="protein sequence ID" value="CAK7932834.1"/>
    <property type="molecule type" value="Genomic_DNA"/>
</dbReference>
<reference evidence="2" key="1">
    <citation type="submission" date="2024-01" db="EMBL/GenBank/DDBJ databases">
        <authorList>
            <person name="Webb A."/>
        </authorList>
    </citation>
    <scope>NUCLEOTIDE SEQUENCE</scope>
    <source>
        <strain evidence="2">Pm1</strain>
    </source>
</reference>
<gene>
    <name evidence="2" type="ORF">PM001_LOCUS17984</name>
    <name evidence="3" type="ORF">PM001_LOCUS17990</name>
</gene>
<feature type="region of interest" description="Disordered" evidence="1">
    <location>
        <begin position="46"/>
        <end position="69"/>
    </location>
</feature>
<feature type="compositionally biased region" description="Acidic residues" evidence="1">
    <location>
        <begin position="47"/>
        <end position="69"/>
    </location>
</feature>
<evidence type="ECO:0000256" key="1">
    <source>
        <dbReference type="SAM" id="MobiDB-lite"/>
    </source>
</evidence>
<sequence length="106" mass="12188">MTSEASNEKTYRFEEIKSGRVLVSRDAHFMEDVFDSGRRDYVKAEVVLEDEESSTDEDSSCSNKEEEENVRDKDMIFVALYVDDLVIARNNDELFKSTKKGAGRSF</sequence>
<dbReference type="EMBL" id="CAKLBY020000192">
    <property type="protein sequence ID" value="CAK7932840.1"/>
    <property type="molecule type" value="Genomic_DNA"/>
</dbReference>
<evidence type="ECO:0008006" key="5">
    <source>
        <dbReference type="Google" id="ProtNLM"/>
    </source>
</evidence>
<evidence type="ECO:0000313" key="2">
    <source>
        <dbReference type="EMBL" id="CAK7932834.1"/>
    </source>
</evidence>
<dbReference type="Proteomes" id="UP001162060">
    <property type="component" value="Unassembled WGS sequence"/>
</dbReference>
<organism evidence="2 4">
    <name type="scientific">Peronospora matthiolae</name>
    <dbReference type="NCBI Taxonomy" id="2874970"/>
    <lineage>
        <taxon>Eukaryota</taxon>
        <taxon>Sar</taxon>
        <taxon>Stramenopiles</taxon>
        <taxon>Oomycota</taxon>
        <taxon>Peronosporomycetes</taxon>
        <taxon>Peronosporales</taxon>
        <taxon>Peronosporaceae</taxon>
        <taxon>Peronospora</taxon>
    </lineage>
</organism>
<protein>
    <recommendedName>
        <fullName evidence="5">Reverse transcriptase Ty1/copia-type domain-containing protein</fullName>
    </recommendedName>
</protein>
<evidence type="ECO:0000313" key="4">
    <source>
        <dbReference type="Proteomes" id="UP001162060"/>
    </source>
</evidence>